<evidence type="ECO:0000313" key="3">
    <source>
        <dbReference type="Proteomes" id="UP000540685"/>
    </source>
</evidence>
<accession>A0A7W9IIY3</accession>
<proteinExistence type="predicted"/>
<dbReference type="AlphaFoldDB" id="A0A7W9IIY3"/>
<evidence type="ECO:0000313" key="2">
    <source>
        <dbReference type="EMBL" id="MBB5820988.1"/>
    </source>
</evidence>
<reference evidence="2 3" key="1">
    <citation type="submission" date="2020-08" db="EMBL/GenBank/DDBJ databases">
        <title>Sequencing the genomes of 1000 actinobacteria strains.</title>
        <authorList>
            <person name="Klenk H.-P."/>
        </authorList>
    </citation>
    <scope>NUCLEOTIDE SEQUENCE [LARGE SCALE GENOMIC DNA]</scope>
    <source>
        <strain evidence="2 3">DSM 46887</strain>
    </source>
</reference>
<dbReference type="EMBL" id="JACHMP010000001">
    <property type="protein sequence ID" value="MBB5820988.1"/>
    <property type="molecule type" value="Genomic_DNA"/>
</dbReference>
<keyword evidence="3" id="KW-1185">Reference proteome</keyword>
<protein>
    <submittedName>
        <fullName evidence="2">MFS family permease</fullName>
    </submittedName>
</protein>
<evidence type="ECO:0000259" key="1">
    <source>
        <dbReference type="PROSITE" id="PS50850"/>
    </source>
</evidence>
<gene>
    <name evidence="2" type="ORF">F4562_004050</name>
</gene>
<dbReference type="Proteomes" id="UP000540685">
    <property type="component" value="Unassembled WGS sequence"/>
</dbReference>
<sequence>MTAYMPASTTLTPLWGEPGDRYGRKGLLQVAIVIFL</sequence>
<dbReference type="PROSITE" id="PS50850">
    <property type="entry name" value="MFS"/>
    <property type="match status" value="1"/>
</dbReference>
<feature type="domain" description="Major facilitator superfamily (MFS) profile" evidence="1">
    <location>
        <begin position="1"/>
        <end position="36"/>
    </location>
</feature>
<organism evidence="2 3">
    <name type="scientific">Streptosporangium becharense</name>
    <dbReference type="NCBI Taxonomy" id="1816182"/>
    <lineage>
        <taxon>Bacteria</taxon>
        <taxon>Bacillati</taxon>
        <taxon>Actinomycetota</taxon>
        <taxon>Actinomycetes</taxon>
        <taxon>Streptosporangiales</taxon>
        <taxon>Streptosporangiaceae</taxon>
        <taxon>Streptosporangium</taxon>
    </lineage>
</organism>
<name>A0A7W9IIY3_9ACTN</name>
<comment type="caution">
    <text evidence="2">The sequence shown here is derived from an EMBL/GenBank/DDBJ whole genome shotgun (WGS) entry which is preliminary data.</text>
</comment>
<dbReference type="InterPro" id="IPR020846">
    <property type="entry name" value="MFS_dom"/>
</dbReference>
<dbReference type="GO" id="GO:0022857">
    <property type="term" value="F:transmembrane transporter activity"/>
    <property type="evidence" value="ECO:0007669"/>
    <property type="project" value="InterPro"/>
</dbReference>